<sequence length="332" mass="36730">MPIPDAISRVPVARPTLAARLAAHAQIMRLDHSMKNIFVIPGIVVPLSVLRSSALSWTLGRNIAVGFVATTLIACSNYVVNEVLDAPFDRLHPVKKSRPAALGLVNVPAAYVQWVVMMLVGMALAFTISAPFAWTAAALWIMGCVYNIPPARTKDKVYLDVLTESVNNPLRLLLGWFMVTSTLVPPASLLLCYWMAGCYLMALKRFSEFREIGDAEVAGAYRKSFRHYTQVSLLSSVTFYAAAAMLFFGAFIMRYRIELILVFPLVALIMSTYFKMAFEPHSAVQNPEKLYRQPLLMVEISALSCAIIALLYFDIPRLAQILSPTLPSALGH</sequence>
<evidence type="ECO:0000313" key="7">
    <source>
        <dbReference type="EMBL" id="UWZ83814.1"/>
    </source>
</evidence>
<accession>A0A9J7BSD0</accession>
<keyword evidence="8" id="KW-1185">Reference proteome</keyword>
<feature type="transmembrane region" description="Helical" evidence="6">
    <location>
        <begin position="290"/>
        <end position="313"/>
    </location>
</feature>
<feature type="transmembrane region" description="Helical" evidence="6">
    <location>
        <begin position="231"/>
        <end position="252"/>
    </location>
</feature>
<evidence type="ECO:0000256" key="6">
    <source>
        <dbReference type="SAM" id="Phobius"/>
    </source>
</evidence>
<protein>
    <submittedName>
        <fullName evidence="7">UbiA family prenyltransferase</fullName>
    </submittedName>
</protein>
<evidence type="ECO:0000256" key="2">
    <source>
        <dbReference type="ARBA" id="ARBA00022475"/>
    </source>
</evidence>
<organism evidence="7 8">
    <name type="scientific">Occallatibacter riparius</name>
    <dbReference type="NCBI Taxonomy" id="1002689"/>
    <lineage>
        <taxon>Bacteria</taxon>
        <taxon>Pseudomonadati</taxon>
        <taxon>Acidobacteriota</taxon>
        <taxon>Terriglobia</taxon>
        <taxon>Terriglobales</taxon>
        <taxon>Acidobacteriaceae</taxon>
        <taxon>Occallatibacter</taxon>
    </lineage>
</organism>
<name>A0A9J7BSD0_9BACT</name>
<feature type="transmembrane region" description="Helical" evidence="6">
    <location>
        <begin position="101"/>
        <end position="126"/>
    </location>
</feature>
<dbReference type="Pfam" id="PF01040">
    <property type="entry name" value="UbiA"/>
    <property type="match status" value="1"/>
</dbReference>
<proteinExistence type="predicted"/>
<dbReference type="Proteomes" id="UP001059380">
    <property type="component" value="Chromosome"/>
</dbReference>
<evidence type="ECO:0000313" key="8">
    <source>
        <dbReference type="Proteomes" id="UP001059380"/>
    </source>
</evidence>
<dbReference type="InterPro" id="IPR044878">
    <property type="entry name" value="UbiA_sf"/>
</dbReference>
<feature type="transmembrane region" description="Helical" evidence="6">
    <location>
        <begin position="170"/>
        <end position="196"/>
    </location>
</feature>
<gene>
    <name evidence="7" type="ORF">MOP44_25030</name>
</gene>
<reference evidence="7" key="1">
    <citation type="submission" date="2021-04" db="EMBL/GenBank/DDBJ databases">
        <title>Phylogenetic analysis of Acidobacteriaceae.</title>
        <authorList>
            <person name="Qiu L."/>
            <person name="Zhang Q."/>
        </authorList>
    </citation>
    <scope>NUCLEOTIDE SEQUENCE</scope>
    <source>
        <strain evidence="7">DSM 25168</strain>
    </source>
</reference>
<evidence type="ECO:0000256" key="1">
    <source>
        <dbReference type="ARBA" id="ARBA00004141"/>
    </source>
</evidence>
<feature type="transmembrane region" description="Helical" evidence="6">
    <location>
        <begin position="37"/>
        <end position="57"/>
    </location>
</feature>
<dbReference type="InterPro" id="IPR000537">
    <property type="entry name" value="UbiA_prenyltransferase"/>
</dbReference>
<dbReference type="GO" id="GO:0016020">
    <property type="term" value="C:membrane"/>
    <property type="evidence" value="ECO:0007669"/>
    <property type="project" value="UniProtKB-SubCell"/>
</dbReference>
<evidence type="ECO:0000256" key="5">
    <source>
        <dbReference type="ARBA" id="ARBA00023136"/>
    </source>
</evidence>
<dbReference type="KEGG" id="orp:MOP44_25030"/>
<comment type="subcellular location">
    <subcellularLocation>
        <location evidence="1">Membrane</location>
        <topology evidence="1">Multi-pass membrane protein</topology>
    </subcellularLocation>
</comment>
<dbReference type="Gene3D" id="1.10.357.140">
    <property type="entry name" value="UbiA prenyltransferase"/>
    <property type="match status" value="1"/>
</dbReference>
<keyword evidence="5 6" id="KW-0472">Membrane</keyword>
<keyword evidence="4 6" id="KW-1133">Transmembrane helix</keyword>
<dbReference type="GO" id="GO:0016765">
    <property type="term" value="F:transferase activity, transferring alkyl or aryl (other than methyl) groups"/>
    <property type="evidence" value="ECO:0007669"/>
    <property type="project" value="InterPro"/>
</dbReference>
<evidence type="ECO:0000256" key="4">
    <source>
        <dbReference type="ARBA" id="ARBA00022989"/>
    </source>
</evidence>
<feature type="transmembrane region" description="Helical" evidence="6">
    <location>
        <begin position="63"/>
        <end position="80"/>
    </location>
</feature>
<dbReference type="AlphaFoldDB" id="A0A9J7BSD0"/>
<keyword evidence="2" id="KW-1003">Cell membrane</keyword>
<evidence type="ECO:0000256" key="3">
    <source>
        <dbReference type="ARBA" id="ARBA00022692"/>
    </source>
</evidence>
<feature type="transmembrane region" description="Helical" evidence="6">
    <location>
        <begin position="132"/>
        <end position="149"/>
    </location>
</feature>
<dbReference type="RefSeq" id="WP_260793254.1">
    <property type="nucleotide sequence ID" value="NZ_CP093313.1"/>
</dbReference>
<dbReference type="EMBL" id="CP093313">
    <property type="protein sequence ID" value="UWZ83814.1"/>
    <property type="molecule type" value="Genomic_DNA"/>
</dbReference>
<feature type="transmembrane region" description="Helical" evidence="6">
    <location>
        <begin position="259"/>
        <end position="278"/>
    </location>
</feature>
<keyword evidence="3 6" id="KW-0812">Transmembrane</keyword>